<evidence type="ECO:0000256" key="2">
    <source>
        <dbReference type="ARBA" id="ARBA00023125"/>
    </source>
</evidence>
<evidence type="ECO:0000259" key="5">
    <source>
        <dbReference type="PROSITE" id="PS01124"/>
    </source>
</evidence>
<dbReference type="OMA" id="FVSEAWL"/>
<accession>A0A482PG24</accession>
<protein>
    <submittedName>
        <fullName evidence="6">Helix-turn-helix domain-containing protein</fullName>
    </submittedName>
</protein>
<evidence type="ECO:0000256" key="4">
    <source>
        <dbReference type="SAM" id="MobiDB-lite"/>
    </source>
</evidence>
<dbReference type="Gene3D" id="3.20.20.80">
    <property type="entry name" value="Glycosidases"/>
    <property type="match status" value="1"/>
</dbReference>
<dbReference type="InterPro" id="IPR009057">
    <property type="entry name" value="Homeodomain-like_sf"/>
</dbReference>
<dbReference type="GO" id="GO:0003700">
    <property type="term" value="F:DNA-binding transcription factor activity"/>
    <property type="evidence" value="ECO:0007669"/>
    <property type="project" value="InterPro"/>
</dbReference>
<dbReference type="Gene3D" id="2.60.40.1500">
    <property type="entry name" value="Glycosyl hydrolase domain, family 39"/>
    <property type="match status" value="1"/>
</dbReference>
<proteinExistence type="predicted"/>
<dbReference type="SMART" id="SM00342">
    <property type="entry name" value="HTH_ARAC"/>
    <property type="match status" value="1"/>
</dbReference>
<feature type="region of interest" description="Disordered" evidence="4">
    <location>
        <begin position="259"/>
        <end position="280"/>
    </location>
</feature>
<keyword evidence="3" id="KW-0804">Transcription</keyword>
<sequence length="776" mass="90521">MEQRGSEFQVTVEDIRQLQQEESDALTLLWILEGRAELITDEGRETLAANNLAIVNRHRSWQITSETANATLRVVLSGRWLLQLCETFFAHDYRVPAEADGVWPQCDELRRLLRQLLVATLINDRQRYRLEANRWLSEILLLLTSRFHYPARPDYRQSSPGWSKRIARVVERIHAGYTRRISLAEIAQAEFVSEAWLSRLFRKEVGISFMQYINTLRLEKAADALRLTNRSLHQIALEHGFASTRMMSDLFRRHHQMTPREFRQQKRPVADAPRTRLDAPPQRYPVAADKLFRLLNEPEPRGWEPSPLTMHSLQERVIDLQSINAHAPALRHTRVIITLRELDDLLREDVRRELDRLHEQIPLYGIDIAEPFLSSRLFASGWDDPLMAGYACWYNLHQLFTWLAQKGWTVLLHTGLTTRCDLLARFLRQSVNHFSAQVTAGWQFVLHWSPQASDEAREQAWQTQRALLRTWLPRARFGVWYRFSPDEFAHGDEAFLSSSILQQADFLACPADANELLDPTQLDPAHLSSSENYPVQRTRQILAQLRQRQLSLPMWLLAWNTLTGNTRATNGWFFRAALLMQNLLGLSGQVWLAGFWLNSGLQGEARSNKTIDTSSLALQYNHGLPRPIYWVLWLWRRLRGEVLVNDKHLLLLRQQNGYQLLLSNTVVYNPLLSSEQAFIQRFRQQYRVHLQGISGRWRIKSHLYDRHNGALFPLMEGFRSESGPDEEVWRWLRHKARPTLTVRDERLQEGWQITESLESNALVLYELTPLTASEDE</sequence>
<dbReference type="RefSeq" id="WP_012907158.1">
    <property type="nucleotide sequence ID" value="NZ_CAJTBI010000009.1"/>
</dbReference>
<keyword evidence="1" id="KW-0805">Transcription regulation</keyword>
<evidence type="ECO:0000313" key="6">
    <source>
        <dbReference type="EMBL" id="QBY29471.1"/>
    </source>
</evidence>
<dbReference type="PANTHER" id="PTHR43280:SF2">
    <property type="entry name" value="HTH-TYPE TRANSCRIPTIONAL REGULATOR EXSA"/>
    <property type="match status" value="1"/>
</dbReference>
<name>A0A482PG24_CITRO</name>
<dbReference type="InterPro" id="IPR018060">
    <property type="entry name" value="HTH_AraC"/>
</dbReference>
<dbReference type="GO" id="GO:0043565">
    <property type="term" value="F:sequence-specific DNA binding"/>
    <property type="evidence" value="ECO:0007669"/>
    <property type="project" value="InterPro"/>
</dbReference>
<dbReference type="InterPro" id="IPR017853">
    <property type="entry name" value="GH"/>
</dbReference>
<dbReference type="PROSITE" id="PS01124">
    <property type="entry name" value="HTH_ARAC_FAMILY_2"/>
    <property type="match status" value="1"/>
</dbReference>
<dbReference type="EMBL" id="CP038008">
    <property type="protein sequence ID" value="QBY29471.1"/>
    <property type="molecule type" value="Genomic_DNA"/>
</dbReference>
<dbReference type="AlphaFoldDB" id="A0A482PG24"/>
<dbReference type="SUPFAM" id="SSF51445">
    <property type="entry name" value="(Trans)glycosidases"/>
    <property type="match status" value="1"/>
</dbReference>
<dbReference type="SUPFAM" id="SSF46689">
    <property type="entry name" value="Homeodomain-like"/>
    <property type="match status" value="2"/>
</dbReference>
<evidence type="ECO:0000256" key="3">
    <source>
        <dbReference type="ARBA" id="ARBA00023163"/>
    </source>
</evidence>
<organism evidence="6">
    <name type="scientific">Citrobacter rodentium</name>
    <dbReference type="NCBI Taxonomy" id="67825"/>
    <lineage>
        <taxon>Bacteria</taxon>
        <taxon>Pseudomonadati</taxon>
        <taxon>Pseudomonadota</taxon>
        <taxon>Gammaproteobacteria</taxon>
        <taxon>Enterobacterales</taxon>
        <taxon>Enterobacteriaceae</taxon>
        <taxon>Citrobacter</taxon>
    </lineage>
</organism>
<gene>
    <name evidence="6" type="ORF">E2R62_11765</name>
</gene>
<keyword evidence="2" id="KW-0238">DNA-binding</keyword>
<reference evidence="6" key="1">
    <citation type="submission" date="2019-03" db="EMBL/GenBank/DDBJ databases">
        <title>Complete genome sequence of enteropathogenic Citrobacter rodentium strain DBS100.</title>
        <authorList>
            <person name="Popov G."/>
            <person name="Fiebig A."/>
            <person name="Shideler S."/>
            <person name="Coombes B."/>
            <person name="Savchenko A."/>
        </authorList>
    </citation>
    <scope>NUCLEOTIDE SEQUENCE</scope>
    <source>
        <strain evidence="6">DBS100</strain>
    </source>
</reference>
<dbReference type="Pfam" id="PF12833">
    <property type="entry name" value="HTH_18"/>
    <property type="match status" value="1"/>
</dbReference>
<dbReference type="PANTHER" id="PTHR43280">
    <property type="entry name" value="ARAC-FAMILY TRANSCRIPTIONAL REGULATOR"/>
    <property type="match status" value="1"/>
</dbReference>
<evidence type="ECO:0000256" key="1">
    <source>
        <dbReference type="ARBA" id="ARBA00023015"/>
    </source>
</evidence>
<feature type="domain" description="HTH araC/xylS-type" evidence="5">
    <location>
        <begin position="167"/>
        <end position="265"/>
    </location>
</feature>
<dbReference type="Gene3D" id="1.10.10.60">
    <property type="entry name" value="Homeodomain-like"/>
    <property type="match status" value="2"/>
</dbReference>